<name>A0A0F6TRI7_9GAMM</name>
<dbReference type="KEGG" id="kge:TQ33_1690"/>
<dbReference type="InterPro" id="IPR016047">
    <property type="entry name" value="M23ase_b-sheet_dom"/>
</dbReference>
<feature type="transmembrane region" description="Helical" evidence="2">
    <location>
        <begin position="21"/>
        <end position="43"/>
    </location>
</feature>
<dbReference type="PANTHER" id="PTHR21666">
    <property type="entry name" value="PEPTIDASE-RELATED"/>
    <property type="match status" value="1"/>
</dbReference>
<dbReference type="PANTHER" id="PTHR21666:SF291">
    <property type="entry name" value="STAGE II SPORULATION PROTEIN Q"/>
    <property type="match status" value="1"/>
</dbReference>
<protein>
    <submittedName>
        <fullName evidence="4">Peptidase M23</fullName>
    </submittedName>
</protein>
<dbReference type="RefSeq" id="WP_046561680.1">
    <property type="nucleotide sequence ID" value="NZ_CP010975.1"/>
</dbReference>
<dbReference type="InterPro" id="IPR011055">
    <property type="entry name" value="Dup_hybrid_motif"/>
</dbReference>
<dbReference type="HOGENOM" id="CLU_029425_2_2_6"/>
<gene>
    <name evidence="4" type="ORF">TQ33_1690</name>
</gene>
<proteinExistence type="predicted"/>
<feature type="coiled-coil region" evidence="1">
    <location>
        <begin position="59"/>
        <end position="90"/>
    </location>
</feature>
<dbReference type="OrthoDB" id="9805070at2"/>
<dbReference type="Pfam" id="PF01551">
    <property type="entry name" value="Peptidase_M23"/>
    <property type="match status" value="1"/>
</dbReference>
<keyword evidence="2" id="KW-1133">Transmembrane helix</keyword>
<accession>A0A0F6TRI7</accession>
<dbReference type="AlphaFoldDB" id="A0A0F6TRI7"/>
<keyword evidence="1" id="KW-0175">Coiled coil</keyword>
<keyword evidence="2" id="KW-0472">Membrane</keyword>
<evidence type="ECO:0000256" key="2">
    <source>
        <dbReference type="SAM" id="Phobius"/>
    </source>
</evidence>
<keyword evidence="2" id="KW-0812">Transmembrane</keyword>
<sequence length="307" mass="33412">MRITIIKSDQKGIKALELGRSKLVVTVLLSAFSLLAIIAATFYTTKWVLQQDLVSETAIQKWQVELSQQKEELERAKKLSEDKVQALSSRLASMQAHILRLDAAGARLAEEAGITDEFGFGAAPAMGGPSEDEDADKATYHDVASSLDVIQSSIEAKEQQLFALESLLLDKNISAEQKISGRPVNTGWLSSPYGYRSDPFSGKRAWHAGIDFSALAGSDVVSTAAGVVTTVERKAGYGIFVEVSHGDGYTTRYGHNKTVLVKKGDLIKKGQTIAKVGSTGRSTGPHVHYEVTRNGKRVNPWRYLKES</sequence>
<evidence type="ECO:0000256" key="1">
    <source>
        <dbReference type="SAM" id="Coils"/>
    </source>
</evidence>
<reference evidence="4 5" key="1">
    <citation type="submission" date="2015-02" db="EMBL/GenBank/DDBJ databases">
        <title>Complete genome sequence of Kangiella geojedonensis strain YCS-5T.</title>
        <authorList>
            <person name="Kim K.M."/>
        </authorList>
    </citation>
    <scope>NUCLEOTIDE SEQUENCE [LARGE SCALE GENOMIC DNA]</scope>
    <source>
        <strain evidence="4 5">YCS-5</strain>
    </source>
</reference>
<dbReference type="Proteomes" id="UP000034071">
    <property type="component" value="Chromosome"/>
</dbReference>
<dbReference type="STRING" id="914150.TQ33_1690"/>
<dbReference type="EMBL" id="CP010975">
    <property type="protein sequence ID" value="AKE52632.1"/>
    <property type="molecule type" value="Genomic_DNA"/>
</dbReference>
<dbReference type="InterPro" id="IPR050570">
    <property type="entry name" value="Cell_wall_metabolism_enzyme"/>
</dbReference>
<dbReference type="Gene3D" id="2.70.70.10">
    <property type="entry name" value="Glucose Permease (Domain IIA)"/>
    <property type="match status" value="1"/>
</dbReference>
<feature type="domain" description="M23ase beta-sheet core" evidence="3">
    <location>
        <begin position="207"/>
        <end position="300"/>
    </location>
</feature>
<evidence type="ECO:0000313" key="5">
    <source>
        <dbReference type="Proteomes" id="UP000034071"/>
    </source>
</evidence>
<dbReference type="CDD" id="cd12797">
    <property type="entry name" value="M23_peptidase"/>
    <property type="match status" value="1"/>
</dbReference>
<evidence type="ECO:0000313" key="4">
    <source>
        <dbReference type="EMBL" id="AKE52632.1"/>
    </source>
</evidence>
<dbReference type="SUPFAM" id="SSF51261">
    <property type="entry name" value="Duplicated hybrid motif"/>
    <property type="match status" value="1"/>
</dbReference>
<dbReference type="FunFam" id="2.70.70.10:FF:000006">
    <property type="entry name" value="M23 family peptidase"/>
    <property type="match status" value="1"/>
</dbReference>
<evidence type="ECO:0000259" key="3">
    <source>
        <dbReference type="Pfam" id="PF01551"/>
    </source>
</evidence>
<dbReference type="GO" id="GO:0004222">
    <property type="term" value="F:metalloendopeptidase activity"/>
    <property type="evidence" value="ECO:0007669"/>
    <property type="project" value="TreeGrafter"/>
</dbReference>
<organism evidence="4 5">
    <name type="scientific">Kangiella geojedonensis</name>
    <dbReference type="NCBI Taxonomy" id="914150"/>
    <lineage>
        <taxon>Bacteria</taxon>
        <taxon>Pseudomonadati</taxon>
        <taxon>Pseudomonadota</taxon>
        <taxon>Gammaproteobacteria</taxon>
        <taxon>Kangiellales</taxon>
        <taxon>Kangiellaceae</taxon>
        <taxon>Kangiella</taxon>
    </lineage>
</organism>
<keyword evidence="5" id="KW-1185">Reference proteome</keyword>